<evidence type="ECO:0000313" key="2">
    <source>
        <dbReference type="Proteomes" id="UP000054630"/>
    </source>
</evidence>
<reference evidence="1 2" key="1">
    <citation type="submission" date="2015-01" db="EMBL/GenBank/DDBJ databases">
        <title>Evolution of Trichinella species and genotypes.</title>
        <authorList>
            <person name="Korhonen P.K."/>
            <person name="Edoardo P."/>
            <person name="Giuseppe L.R."/>
            <person name="Gasser R.B."/>
        </authorList>
    </citation>
    <scope>NUCLEOTIDE SEQUENCE [LARGE SCALE GENOMIC DNA]</scope>
    <source>
        <strain evidence="1">ISS37</strain>
    </source>
</reference>
<organism evidence="1 2">
    <name type="scientific">Trichinella nelsoni</name>
    <dbReference type="NCBI Taxonomy" id="6336"/>
    <lineage>
        <taxon>Eukaryota</taxon>
        <taxon>Metazoa</taxon>
        <taxon>Ecdysozoa</taxon>
        <taxon>Nematoda</taxon>
        <taxon>Enoplea</taxon>
        <taxon>Dorylaimia</taxon>
        <taxon>Trichinellida</taxon>
        <taxon>Trichinellidae</taxon>
        <taxon>Trichinella</taxon>
    </lineage>
</organism>
<keyword evidence="2" id="KW-1185">Reference proteome</keyword>
<evidence type="ECO:0000313" key="1">
    <source>
        <dbReference type="EMBL" id="KRX11691.1"/>
    </source>
</evidence>
<comment type="caution">
    <text evidence="1">The sequence shown here is derived from an EMBL/GenBank/DDBJ whole genome shotgun (WGS) entry which is preliminary data.</text>
</comment>
<protein>
    <submittedName>
        <fullName evidence="1">Uncharacterized protein</fullName>
    </submittedName>
</protein>
<proteinExistence type="predicted"/>
<accession>A0A0V0RB41</accession>
<gene>
    <name evidence="1" type="ORF">T07_8606</name>
</gene>
<dbReference type="EMBL" id="JYDL01001617">
    <property type="protein sequence ID" value="KRX11691.1"/>
    <property type="molecule type" value="Genomic_DNA"/>
</dbReference>
<sequence>MKGQAVQHNESILEGVDTGFKDSGWASQHWVGGGWVEDGV</sequence>
<dbReference type="Proteomes" id="UP000054630">
    <property type="component" value="Unassembled WGS sequence"/>
</dbReference>
<name>A0A0V0RB41_9BILA</name>
<dbReference type="AlphaFoldDB" id="A0A0V0RB41"/>